<comment type="caution">
    <text evidence="2">The sequence shown here is derived from an EMBL/GenBank/DDBJ whole genome shotgun (WGS) entry which is preliminary data.</text>
</comment>
<evidence type="ECO:0000313" key="2">
    <source>
        <dbReference type="EMBL" id="KAH9296113.1"/>
    </source>
</evidence>
<organism evidence="2 3">
    <name type="scientific">Taxus chinensis</name>
    <name type="common">Chinese yew</name>
    <name type="synonym">Taxus wallichiana var. chinensis</name>
    <dbReference type="NCBI Taxonomy" id="29808"/>
    <lineage>
        <taxon>Eukaryota</taxon>
        <taxon>Viridiplantae</taxon>
        <taxon>Streptophyta</taxon>
        <taxon>Embryophyta</taxon>
        <taxon>Tracheophyta</taxon>
        <taxon>Spermatophyta</taxon>
        <taxon>Pinopsida</taxon>
        <taxon>Pinidae</taxon>
        <taxon>Conifers II</taxon>
        <taxon>Cupressales</taxon>
        <taxon>Taxaceae</taxon>
        <taxon>Taxus</taxon>
    </lineage>
</organism>
<protein>
    <submittedName>
        <fullName evidence="2">Uncharacterized protein</fullName>
    </submittedName>
</protein>
<feature type="non-terminal residue" evidence="2">
    <location>
        <position position="324"/>
    </location>
</feature>
<name>A0AA38CCC3_TAXCH</name>
<dbReference type="Proteomes" id="UP000824469">
    <property type="component" value="Unassembled WGS sequence"/>
</dbReference>
<proteinExistence type="predicted"/>
<feature type="region of interest" description="Disordered" evidence="1">
    <location>
        <begin position="1"/>
        <end position="27"/>
    </location>
</feature>
<dbReference type="AlphaFoldDB" id="A0AA38CCC3"/>
<evidence type="ECO:0000313" key="3">
    <source>
        <dbReference type="Proteomes" id="UP000824469"/>
    </source>
</evidence>
<dbReference type="EMBL" id="JAHRHJ020000011">
    <property type="protein sequence ID" value="KAH9296113.1"/>
    <property type="molecule type" value="Genomic_DNA"/>
</dbReference>
<gene>
    <name evidence="2" type="ORF">KI387_039701</name>
</gene>
<reference evidence="2 3" key="1">
    <citation type="journal article" date="2021" name="Nat. Plants">
        <title>The Taxus genome provides insights into paclitaxel biosynthesis.</title>
        <authorList>
            <person name="Xiong X."/>
            <person name="Gou J."/>
            <person name="Liao Q."/>
            <person name="Li Y."/>
            <person name="Zhou Q."/>
            <person name="Bi G."/>
            <person name="Li C."/>
            <person name="Du R."/>
            <person name="Wang X."/>
            <person name="Sun T."/>
            <person name="Guo L."/>
            <person name="Liang H."/>
            <person name="Lu P."/>
            <person name="Wu Y."/>
            <person name="Zhang Z."/>
            <person name="Ro D.K."/>
            <person name="Shang Y."/>
            <person name="Huang S."/>
            <person name="Yan J."/>
        </authorList>
    </citation>
    <scope>NUCLEOTIDE SEQUENCE [LARGE SCALE GENOMIC DNA]</scope>
    <source>
        <strain evidence="2">Ta-2019</strain>
    </source>
</reference>
<evidence type="ECO:0000256" key="1">
    <source>
        <dbReference type="SAM" id="MobiDB-lite"/>
    </source>
</evidence>
<sequence>MGTEEVDANLFTTERRKDEPPQDEVDKDLPKVFDKKARERKFEIGDWVLWWDKRHESKGMHDKSDSLWKGTFMIKRAAGMNTFFLAYQDGIELPLPFNRQHLKLLKNIDTSEIVEHSLHDNNVLMFDELFVPINCIELKMSARKSGFQEDYEDGASWNAYGNLQSAVIFRTTNPNGQLNKVGHPSMSLMVVPSHSPPCMNACGEDKGVLDKEKDEKLSVVSNSEIMSFGEVGGSPRYDSSYFISPSILSFDGYLYDYEHDREMDMRCNMEYIGYIFVGTLALNIWVHEEHDGKGKRVINTLPNEGDPNDKLSGLFEDFIIRRHK</sequence>
<accession>A0AA38CCC3</accession>
<keyword evidence="3" id="KW-1185">Reference proteome</keyword>